<name>A0A7Y1ABB3_PSEVE</name>
<evidence type="ECO:0000313" key="2">
    <source>
        <dbReference type="EMBL" id="NMY12506.1"/>
    </source>
</evidence>
<gene>
    <name evidence="2" type="ORF">HBO38_29455</name>
</gene>
<protein>
    <submittedName>
        <fullName evidence="2">DUF2384 domain-containing protein</fullName>
    </submittedName>
</protein>
<proteinExistence type="predicted"/>
<evidence type="ECO:0000313" key="3">
    <source>
        <dbReference type="Proteomes" id="UP000537729"/>
    </source>
</evidence>
<comment type="caution">
    <text evidence="2">The sequence shown here is derived from an EMBL/GenBank/DDBJ whole genome shotgun (WGS) entry which is preliminary data.</text>
</comment>
<organism evidence="2 3">
    <name type="scientific">Pseudomonas veronii</name>
    <dbReference type="NCBI Taxonomy" id="76761"/>
    <lineage>
        <taxon>Bacteria</taxon>
        <taxon>Pseudomonadati</taxon>
        <taxon>Pseudomonadota</taxon>
        <taxon>Gammaproteobacteria</taxon>
        <taxon>Pseudomonadales</taxon>
        <taxon>Pseudomonadaceae</taxon>
        <taxon>Pseudomonas</taxon>
    </lineage>
</organism>
<dbReference type="InterPro" id="IPR024467">
    <property type="entry name" value="Xre/MbcA/ParS-like_toxin-bd"/>
</dbReference>
<dbReference type="Proteomes" id="UP000537729">
    <property type="component" value="Unassembled WGS sequence"/>
</dbReference>
<dbReference type="AlphaFoldDB" id="A0A7Y1ABB3"/>
<accession>A0A7Y1ABB3</accession>
<evidence type="ECO:0000259" key="1">
    <source>
        <dbReference type="Pfam" id="PF09722"/>
    </source>
</evidence>
<dbReference type="EMBL" id="JAAQWG010000060">
    <property type="protein sequence ID" value="NMY12506.1"/>
    <property type="molecule type" value="Genomic_DNA"/>
</dbReference>
<feature type="domain" description="Antitoxin Xre/MbcA/ParS-like toxin-binding" evidence="1">
    <location>
        <begin position="3"/>
        <end position="53"/>
    </location>
</feature>
<dbReference type="Pfam" id="PF09722">
    <property type="entry name" value="Xre_MbcA_ParS_C"/>
    <property type="match status" value="1"/>
</dbReference>
<sequence>MIQATHILGNPLHAQSWLISPVRALNRDSPCGLLTKSDGYAEVLAVLLRIEYGVYM</sequence>
<reference evidence="2 3" key="1">
    <citation type="journal article" date="2020" name="Front. Microbiol.">
        <title>Genetic Organization of the aprX-lipA2 Operon Affects the Proteolytic Potential of Pseudomonas Species in Milk.</title>
        <authorList>
            <person name="Maier C."/>
            <person name="Huptas C."/>
            <person name="von Neubeck M."/>
            <person name="Scherer S."/>
            <person name="Wenning M."/>
            <person name="Lucking G."/>
        </authorList>
    </citation>
    <scope>NUCLEOTIDE SEQUENCE [LARGE SCALE GENOMIC DNA]</scope>
    <source>
        <strain evidence="2 3">DSM 16272</strain>
    </source>
</reference>